<accession>A0AAV2IP95</accession>
<dbReference type="Proteomes" id="UP001497497">
    <property type="component" value="Unassembled WGS sequence"/>
</dbReference>
<dbReference type="AlphaFoldDB" id="A0AAV2IP95"/>
<gene>
    <name evidence="1" type="ORF">GSLYS_00022288001</name>
</gene>
<dbReference type="EMBL" id="CAXITT010002460">
    <property type="protein sequence ID" value="CAL1548971.1"/>
    <property type="molecule type" value="Genomic_DNA"/>
</dbReference>
<evidence type="ECO:0000313" key="2">
    <source>
        <dbReference type="Proteomes" id="UP001497497"/>
    </source>
</evidence>
<proteinExistence type="predicted"/>
<comment type="caution">
    <text evidence="1">The sequence shown here is derived from an EMBL/GenBank/DDBJ whole genome shotgun (WGS) entry which is preliminary data.</text>
</comment>
<sequence>MSSHRLRMRKSVKAIFFRSSPNQFSKPTHFSWSSSRGRVLRDSGLAILLPSTGQSRPTLSARARVAQNKRSFNGLIFVCSPTTLFKVETPEMVQIMLHCVIKLIKTFITSGHLIQPNKLQSF</sequence>
<feature type="non-terminal residue" evidence="1">
    <location>
        <position position="122"/>
    </location>
</feature>
<reference evidence="1 2" key="1">
    <citation type="submission" date="2024-04" db="EMBL/GenBank/DDBJ databases">
        <authorList>
            <consortium name="Genoscope - CEA"/>
            <person name="William W."/>
        </authorList>
    </citation>
    <scope>NUCLEOTIDE SEQUENCE [LARGE SCALE GENOMIC DNA]</scope>
</reference>
<name>A0AAV2IP95_LYMST</name>
<keyword evidence="2" id="KW-1185">Reference proteome</keyword>
<protein>
    <submittedName>
        <fullName evidence="1">Uncharacterized protein</fullName>
    </submittedName>
</protein>
<organism evidence="1 2">
    <name type="scientific">Lymnaea stagnalis</name>
    <name type="common">Great pond snail</name>
    <name type="synonym">Helix stagnalis</name>
    <dbReference type="NCBI Taxonomy" id="6523"/>
    <lineage>
        <taxon>Eukaryota</taxon>
        <taxon>Metazoa</taxon>
        <taxon>Spiralia</taxon>
        <taxon>Lophotrochozoa</taxon>
        <taxon>Mollusca</taxon>
        <taxon>Gastropoda</taxon>
        <taxon>Heterobranchia</taxon>
        <taxon>Euthyneura</taxon>
        <taxon>Panpulmonata</taxon>
        <taxon>Hygrophila</taxon>
        <taxon>Lymnaeoidea</taxon>
        <taxon>Lymnaeidae</taxon>
        <taxon>Lymnaea</taxon>
    </lineage>
</organism>
<evidence type="ECO:0000313" key="1">
    <source>
        <dbReference type="EMBL" id="CAL1548971.1"/>
    </source>
</evidence>